<proteinExistence type="predicted"/>
<evidence type="ECO:0008006" key="3">
    <source>
        <dbReference type="Google" id="ProtNLM"/>
    </source>
</evidence>
<accession>A0ABW1CAR5</accession>
<comment type="caution">
    <text evidence="1">The sequence shown here is derived from an EMBL/GenBank/DDBJ whole genome shotgun (WGS) entry which is preliminary data.</text>
</comment>
<keyword evidence="2" id="KW-1185">Reference proteome</keyword>
<protein>
    <recommendedName>
        <fullName evidence="3">NERD domain-containing protein</fullName>
    </recommendedName>
</protein>
<gene>
    <name evidence="1" type="ORF">ACFPUY_42455</name>
</gene>
<evidence type="ECO:0000313" key="1">
    <source>
        <dbReference type="EMBL" id="MFC5821786.1"/>
    </source>
</evidence>
<dbReference type="Proteomes" id="UP001596096">
    <property type="component" value="Unassembled WGS sequence"/>
</dbReference>
<sequence length="150" mass="16317">MLSAAVGPAIAQHVRDQHPVTVDDRSYRLDYLITGARLRVVIEARRLRVPQLRQNDLVGLKYVVLRFSYGERGMRDVGRRGQDRAGVAAALAFTRRRALIVTPGRVIRGTFATASDAGVAGNVLYPLRGGPLPAGVRARVTEVLDSDNGT</sequence>
<organism evidence="1 2">
    <name type="scientific">Nonomuraea harbinensis</name>
    <dbReference type="NCBI Taxonomy" id="1286938"/>
    <lineage>
        <taxon>Bacteria</taxon>
        <taxon>Bacillati</taxon>
        <taxon>Actinomycetota</taxon>
        <taxon>Actinomycetes</taxon>
        <taxon>Streptosporangiales</taxon>
        <taxon>Streptosporangiaceae</taxon>
        <taxon>Nonomuraea</taxon>
    </lineage>
</organism>
<name>A0ABW1CAR5_9ACTN</name>
<dbReference type="EMBL" id="JBHSNW010000039">
    <property type="protein sequence ID" value="MFC5821786.1"/>
    <property type="molecule type" value="Genomic_DNA"/>
</dbReference>
<dbReference type="RefSeq" id="WP_219550443.1">
    <property type="nucleotide sequence ID" value="NZ_JAHKRN010000059.1"/>
</dbReference>
<evidence type="ECO:0000313" key="2">
    <source>
        <dbReference type="Proteomes" id="UP001596096"/>
    </source>
</evidence>
<reference evidence="2" key="1">
    <citation type="journal article" date="2019" name="Int. J. Syst. Evol. Microbiol.">
        <title>The Global Catalogue of Microorganisms (GCM) 10K type strain sequencing project: providing services to taxonomists for standard genome sequencing and annotation.</title>
        <authorList>
            <consortium name="The Broad Institute Genomics Platform"/>
            <consortium name="The Broad Institute Genome Sequencing Center for Infectious Disease"/>
            <person name="Wu L."/>
            <person name="Ma J."/>
        </authorList>
    </citation>
    <scope>NUCLEOTIDE SEQUENCE [LARGE SCALE GENOMIC DNA]</scope>
    <source>
        <strain evidence="2">CGMCC 4.7106</strain>
    </source>
</reference>